<protein>
    <recommendedName>
        <fullName evidence="4">Mitochondrial import receptor subunit tom22</fullName>
    </recommendedName>
</protein>
<dbReference type="AlphaFoldDB" id="W7TF56"/>
<accession>W7TF56</accession>
<organism evidence="2 3">
    <name type="scientific">Nannochloropsis gaditana</name>
    <dbReference type="NCBI Taxonomy" id="72520"/>
    <lineage>
        <taxon>Eukaryota</taxon>
        <taxon>Sar</taxon>
        <taxon>Stramenopiles</taxon>
        <taxon>Ochrophyta</taxon>
        <taxon>Eustigmatophyceae</taxon>
        <taxon>Eustigmatales</taxon>
        <taxon>Monodopsidaceae</taxon>
        <taxon>Nannochloropsis</taxon>
    </lineage>
</organism>
<evidence type="ECO:0000313" key="2">
    <source>
        <dbReference type="EMBL" id="EWM22158.1"/>
    </source>
</evidence>
<dbReference type="EMBL" id="AZIL01002276">
    <property type="protein sequence ID" value="EWM22158.1"/>
    <property type="molecule type" value="Genomic_DNA"/>
</dbReference>
<sequence>MPSSKSVRFEDLDDGVDDGLYGMKVCLLSSIRFPATPCYHQLLHTGQQGILKKLYTQAGSYRKWVRSHSKKILSWGISLAWYFSMASILTVIPLSLELQREQSVVEMEKIQVKELLAQGYPPQELQRMGMTLEPAVLNERQR</sequence>
<keyword evidence="3" id="KW-1185">Reference proteome</keyword>
<dbReference type="OrthoDB" id="10016939at2759"/>
<gene>
    <name evidence="2" type="ORF">Naga_100064g30</name>
</gene>
<keyword evidence="1" id="KW-1133">Transmembrane helix</keyword>
<keyword evidence="1" id="KW-0812">Transmembrane</keyword>
<comment type="caution">
    <text evidence="2">The sequence shown here is derived from an EMBL/GenBank/DDBJ whole genome shotgun (WGS) entry which is preliminary data.</text>
</comment>
<proteinExistence type="predicted"/>
<reference evidence="2 3" key="1">
    <citation type="journal article" date="2014" name="Mol. Plant">
        <title>Chromosome Scale Genome Assembly and Transcriptome Profiling of Nannochloropsis gaditana in Nitrogen Depletion.</title>
        <authorList>
            <person name="Corteggiani Carpinelli E."/>
            <person name="Telatin A."/>
            <person name="Vitulo N."/>
            <person name="Forcato C."/>
            <person name="D'Angelo M."/>
            <person name="Schiavon R."/>
            <person name="Vezzi A."/>
            <person name="Giacometti G.M."/>
            <person name="Morosinotto T."/>
            <person name="Valle G."/>
        </authorList>
    </citation>
    <scope>NUCLEOTIDE SEQUENCE [LARGE SCALE GENOMIC DNA]</scope>
    <source>
        <strain evidence="2 3">B-31</strain>
    </source>
</reference>
<keyword evidence="1" id="KW-0472">Membrane</keyword>
<evidence type="ECO:0000313" key="3">
    <source>
        <dbReference type="Proteomes" id="UP000019335"/>
    </source>
</evidence>
<feature type="transmembrane region" description="Helical" evidence="1">
    <location>
        <begin position="72"/>
        <end position="96"/>
    </location>
</feature>
<evidence type="ECO:0008006" key="4">
    <source>
        <dbReference type="Google" id="ProtNLM"/>
    </source>
</evidence>
<dbReference type="Proteomes" id="UP000019335">
    <property type="component" value="Unassembled WGS sequence"/>
</dbReference>
<dbReference type="CDD" id="cd22884">
    <property type="entry name" value="TOM22"/>
    <property type="match status" value="1"/>
</dbReference>
<name>W7TF56_9STRA</name>
<evidence type="ECO:0000256" key="1">
    <source>
        <dbReference type="SAM" id="Phobius"/>
    </source>
</evidence>